<feature type="domain" description="Protein translocase subunit SecDF P1" evidence="11">
    <location>
        <begin position="159"/>
        <end position="193"/>
    </location>
</feature>
<dbReference type="PANTHER" id="PTHR30081:SF1">
    <property type="entry name" value="PROTEIN TRANSLOCASE SUBUNIT SECD"/>
    <property type="match status" value="1"/>
</dbReference>
<evidence type="ECO:0000256" key="8">
    <source>
        <dbReference type="ARBA" id="ARBA00023136"/>
    </source>
</evidence>
<feature type="domain" description="Protein export membrane protein SecD/SecF C-terminal" evidence="10">
    <location>
        <begin position="416"/>
        <end position="588"/>
    </location>
</feature>
<evidence type="ECO:0000256" key="2">
    <source>
        <dbReference type="ARBA" id="ARBA00022448"/>
    </source>
</evidence>
<dbReference type="InterPro" id="IPR048631">
    <property type="entry name" value="SecD_1st"/>
</dbReference>
<dbReference type="PANTHER" id="PTHR30081">
    <property type="entry name" value="PROTEIN-EXPORT MEMBRANE PROTEIN SEC"/>
    <property type="match status" value="1"/>
</dbReference>
<dbReference type="AlphaFoldDB" id="A0A160VFP1"/>
<reference evidence="13" key="1">
    <citation type="submission" date="2015-10" db="EMBL/GenBank/DDBJ databases">
        <authorList>
            <person name="Gilbert D.G."/>
        </authorList>
    </citation>
    <scope>NUCLEOTIDE SEQUENCE</scope>
</reference>
<feature type="domain" description="SecDF P1 head subdomain" evidence="12">
    <location>
        <begin position="309"/>
        <end position="412"/>
    </location>
</feature>
<feature type="transmembrane region" description="Helical" evidence="9">
    <location>
        <begin position="435"/>
        <end position="453"/>
    </location>
</feature>
<feature type="transmembrane region" description="Helical" evidence="9">
    <location>
        <begin position="458"/>
        <end position="478"/>
    </location>
</feature>
<evidence type="ECO:0000256" key="4">
    <source>
        <dbReference type="ARBA" id="ARBA00022692"/>
    </source>
</evidence>
<keyword evidence="2" id="KW-0813">Transport</keyword>
<evidence type="ECO:0000259" key="10">
    <source>
        <dbReference type="Pfam" id="PF02355"/>
    </source>
</evidence>
<sequence length="622" mass="67286">MRSRSIRLSISIILILGIAIAALGFKDINIDIPGFPQIERDGTGPLGLKLGLDLTGGGHLVYQADTGTKFEVTFADEVPINGLVTTLQDLRFGDDDDELEGLQVIPINLNKYHIRTDILLDNDPRRTGLNDALVEAHGPITLFETSVIDKPTLDQMKGVLDNITGRVNRFGTEEPIIQIFGEDRIIVQLPGASGSVTEILFAEPDPQADPPAPEVDIATELPRVLAEAGYEDFEIDVRDRLLYRVRSNTVSSDIQGFALTALTTEIGPVAQFGVTSGIDDAKALIGQTALLEFKERTCSDSSCTTFSDADLGLTGDDLSRAEASTNQVGVGWVVNLQFNGRGSDIFSDLTRRISTAESQLTKRIAIIMDGRTLLAPVARAWIRDGRTVISGSFNREEARSLAIQIESGSLDVPLRLIQESDVDALLGSESLKNSLIAGLVGLGLVFIFMIIYYRMAGVVAAFALVFYTIIVLAFFKMIPITLELAHIGGFILSIGMAVDANILIFERMKEEVRIGRTLASSMEVGFSRAWPAIRDSNISTMITCLVLLWFGDRLGGGLVTGVAISLFIGVAVSMFTAVVVSRNLLQLMAWIGLGGKINLFTPESLPRFNQEATPAPAARGGR</sequence>
<dbReference type="Gene3D" id="1.20.1640.10">
    <property type="entry name" value="Multidrug efflux transporter AcrB transmembrane domain"/>
    <property type="match status" value="1"/>
</dbReference>
<name>A0A160VFP1_9ZZZZ</name>
<evidence type="ECO:0000256" key="3">
    <source>
        <dbReference type="ARBA" id="ARBA00022475"/>
    </source>
</evidence>
<dbReference type="InterPro" id="IPR005791">
    <property type="entry name" value="SecD"/>
</dbReference>
<keyword evidence="5" id="KW-0653">Protein transport</keyword>
<dbReference type="Pfam" id="PF21760">
    <property type="entry name" value="SecD_1st"/>
    <property type="match status" value="1"/>
</dbReference>
<dbReference type="SUPFAM" id="SSF82866">
    <property type="entry name" value="Multidrug efflux transporter AcrB transmembrane domain"/>
    <property type="match status" value="1"/>
</dbReference>
<evidence type="ECO:0000256" key="5">
    <source>
        <dbReference type="ARBA" id="ARBA00022927"/>
    </source>
</evidence>
<dbReference type="Pfam" id="PF22599">
    <property type="entry name" value="SecDF_P1_head"/>
    <property type="match status" value="1"/>
</dbReference>
<keyword evidence="4 9" id="KW-0812">Transmembrane</keyword>
<evidence type="ECO:0000256" key="1">
    <source>
        <dbReference type="ARBA" id="ARBA00004651"/>
    </source>
</evidence>
<dbReference type="Pfam" id="PF02355">
    <property type="entry name" value="SecD_SecF_C"/>
    <property type="match status" value="1"/>
</dbReference>
<dbReference type="EMBL" id="FAXA01000454">
    <property type="protein sequence ID" value="CUV03690.1"/>
    <property type="molecule type" value="Genomic_DNA"/>
</dbReference>
<evidence type="ECO:0000259" key="12">
    <source>
        <dbReference type="Pfam" id="PF22599"/>
    </source>
</evidence>
<dbReference type="Gene3D" id="3.30.1360.200">
    <property type="match status" value="1"/>
</dbReference>
<gene>
    <name evidence="13" type="ORF">MGWOODY_Clf1043</name>
</gene>
<dbReference type="InterPro" id="IPR048634">
    <property type="entry name" value="SecD_SecF_C"/>
</dbReference>
<dbReference type="GO" id="GO:0015450">
    <property type="term" value="F:protein-transporting ATPase activity"/>
    <property type="evidence" value="ECO:0007669"/>
    <property type="project" value="InterPro"/>
</dbReference>
<dbReference type="GO" id="GO:0005886">
    <property type="term" value="C:plasma membrane"/>
    <property type="evidence" value="ECO:0007669"/>
    <property type="project" value="UniProtKB-SubCell"/>
</dbReference>
<proteinExistence type="inferred from homology"/>
<evidence type="ECO:0000256" key="6">
    <source>
        <dbReference type="ARBA" id="ARBA00022989"/>
    </source>
</evidence>
<evidence type="ECO:0000313" key="13">
    <source>
        <dbReference type="EMBL" id="CUV03690.1"/>
    </source>
</evidence>
<dbReference type="InterPro" id="IPR054384">
    <property type="entry name" value="SecDF_P1_head"/>
</dbReference>
<keyword evidence="3" id="KW-1003">Cell membrane</keyword>
<evidence type="ECO:0000256" key="9">
    <source>
        <dbReference type="SAM" id="Phobius"/>
    </source>
</evidence>
<dbReference type="NCBIfam" id="TIGR01129">
    <property type="entry name" value="secD"/>
    <property type="match status" value="1"/>
</dbReference>
<evidence type="ECO:0000259" key="11">
    <source>
        <dbReference type="Pfam" id="PF21760"/>
    </source>
</evidence>
<feature type="transmembrane region" description="Helical" evidence="9">
    <location>
        <begin position="484"/>
        <end position="505"/>
    </location>
</feature>
<dbReference type="InterPro" id="IPR022813">
    <property type="entry name" value="SecD/SecF_arch_bac"/>
</dbReference>
<feature type="transmembrane region" description="Helical" evidence="9">
    <location>
        <begin position="557"/>
        <end position="580"/>
    </location>
</feature>
<keyword evidence="7" id="KW-0811">Translocation</keyword>
<dbReference type="Gene3D" id="3.30.70.3220">
    <property type="match status" value="1"/>
</dbReference>
<accession>A0A160VFP1</accession>
<organism evidence="13">
    <name type="scientific">hydrothermal vent metagenome</name>
    <dbReference type="NCBI Taxonomy" id="652676"/>
    <lineage>
        <taxon>unclassified sequences</taxon>
        <taxon>metagenomes</taxon>
        <taxon>ecological metagenomes</taxon>
    </lineage>
</organism>
<evidence type="ECO:0000256" key="7">
    <source>
        <dbReference type="ARBA" id="ARBA00023010"/>
    </source>
</evidence>
<keyword evidence="8 9" id="KW-0472">Membrane</keyword>
<comment type="subcellular location">
    <subcellularLocation>
        <location evidence="1">Cell membrane</location>
        <topology evidence="1">Multi-pass membrane protein</topology>
    </subcellularLocation>
</comment>
<dbReference type="NCBIfam" id="TIGR00916">
    <property type="entry name" value="2A0604s01"/>
    <property type="match status" value="1"/>
</dbReference>
<dbReference type="GO" id="GO:0006886">
    <property type="term" value="P:intracellular protein transport"/>
    <property type="evidence" value="ECO:0007669"/>
    <property type="project" value="InterPro"/>
</dbReference>
<keyword evidence="6 9" id="KW-1133">Transmembrane helix</keyword>
<dbReference type="HAMAP" id="MF_01463_B">
    <property type="entry name" value="SecD_B"/>
    <property type="match status" value="1"/>
</dbReference>
<protein>
    <submittedName>
        <fullName evidence="13">Protein-export membrane protein SecD (TC 3.A.5.1.1)</fullName>
    </submittedName>
</protein>
<dbReference type="InterPro" id="IPR055344">
    <property type="entry name" value="SecD_SecF_C_bact"/>
</dbReference>